<dbReference type="Pfam" id="PF21530">
    <property type="entry name" value="Pif1_2B_dom"/>
    <property type="match status" value="1"/>
</dbReference>
<dbReference type="InterPro" id="IPR027417">
    <property type="entry name" value="P-loop_NTPase"/>
</dbReference>
<evidence type="ECO:0000313" key="2">
    <source>
        <dbReference type="EMBL" id="AES62358.1"/>
    </source>
</evidence>
<evidence type="ECO:0000313" key="3">
    <source>
        <dbReference type="EnsemblPlants" id="AES62358"/>
    </source>
</evidence>
<organism evidence="2 4">
    <name type="scientific">Medicago truncatula</name>
    <name type="common">Barrel medic</name>
    <name type="synonym">Medicago tribuloides</name>
    <dbReference type="NCBI Taxonomy" id="3880"/>
    <lineage>
        <taxon>Eukaryota</taxon>
        <taxon>Viridiplantae</taxon>
        <taxon>Streptophyta</taxon>
        <taxon>Embryophyta</taxon>
        <taxon>Tracheophyta</taxon>
        <taxon>Spermatophyta</taxon>
        <taxon>Magnoliopsida</taxon>
        <taxon>eudicotyledons</taxon>
        <taxon>Gunneridae</taxon>
        <taxon>Pentapetalae</taxon>
        <taxon>rosids</taxon>
        <taxon>fabids</taxon>
        <taxon>Fabales</taxon>
        <taxon>Fabaceae</taxon>
        <taxon>Papilionoideae</taxon>
        <taxon>50 kb inversion clade</taxon>
        <taxon>NPAAA clade</taxon>
        <taxon>Hologalegina</taxon>
        <taxon>IRL clade</taxon>
        <taxon>Trifolieae</taxon>
        <taxon>Medicago</taxon>
    </lineage>
</organism>
<gene>
    <name evidence="2" type="ordered locus">MTR_1g098810</name>
</gene>
<dbReference type="CDD" id="cd18809">
    <property type="entry name" value="SF1_C_RecD"/>
    <property type="match status" value="1"/>
</dbReference>
<proteinExistence type="predicted"/>
<accession>G7ICY4</accession>
<evidence type="ECO:0000313" key="4">
    <source>
        <dbReference type="Proteomes" id="UP000002051"/>
    </source>
</evidence>
<dbReference type="SUPFAM" id="SSF52540">
    <property type="entry name" value="P-loop containing nucleoside triphosphate hydrolases"/>
    <property type="match status" value="1"/>
</dbReference>
<keyword evidence="2" id="KW-0347">Helicase</keyword>
<dbReference type="AlphaFoldDB" id="G7ICY4"/>
<keyword evidence="2" id="KW-0547">Nucleotide-binding</keyword>
<name>G7ICY4_MEDTR</name>
<sequence>MVEREFLNSTAEGIIPPHILKVKKGATLMLLRNIDPRYGLCNGTRFLYRGLFKKMLDVEILTGSNAGKRAFFRKQFSVRLSFVVTINKSQGHTIRNVRIYLPRHIFSHGQFYVALSRGVSQNSTKVLIKEEKI</sequence>
<dbReference type="PANTHER" id="PTHR23274:SF48">
    <property type="entry name" value="ATP-DEPENDENT DNA HELICASE"/>
    <property type="match status" value="1"/>
</dbReference>
<reference evidence="2 4" key="1">
    <citation type="journal article" date="2011" name="Nature">
        <title>The Medicago genome provides insight into the evolution of rhizobial symbioses.</title>
        <authorList>
            <person name="Young N.D."/>
            <person name="Debelle F."/>
            <person name="Oldroyd G.E."/>
            <person name="Geurts R."/>
            <person name="Cannon S.B."/>
            <person name="Udvardi M.K."/>
            <person name="Benedito V.A."/>
            <person name="Mayer K.F."/>
            <person name="Gouzy J."/>
            <person name="Schoof H."/>
            <person name="Van de Peer Y."/>
            <person name="Proost S."/>
            <person name="Cook D.R."/>
            <person name="Meyers B.C."/>
            <person name="Spannagl M."/>
            <person name="Cheung F."/>
            <person name="De Mita S."/>
            <person name="Krishnakumar V."/>
            <person name="Gundlach H."/>
            <person name="Zhou S."/>
            <person name="Mudge J."/>
            <person name="Bharti A.K."/>
            <person name="Murray J.D."/>
            <person name="Naoumkina M.A."/>
            <person name="Rosen B."/>
            <person name="Silverstein K.A."/>
            <person name="Tang H."/>
            <person name="Rombauts S."/>
            <person name="Zhao P.X."/>
            <person name="Zhou P."/>
            <person name="Barbe V."/>
            <person name="Bardou P."/>
            <person name="Bechner M."/>
            <person name="Bellec A."/>
            <person name="Berger A."/>
            <person name="Berges H."/>
            <person name="Bidwell S."/>
            <person name="Bisseling T."/>
            <person name="Choisne N."/>
            <person name="Couloux A."/>
            <person name="Denny R."/>
            <person name="Deshpande S."/>
            <person name="Dai X."/>
            <person name="Doyle J.J."/>
            <person name="Dudez A.M."/>
            <person name="Farmer A.D."/>
            <person name="Fouteau S."/>
            <person name="Franken C."/>
            <person name="Gibelin C."/>
            <person name="Gish J."/>
            <person name="Goldstein S."/>
            <person name="Gonzalez A.J."/>
            <person name="Green P.J."/>
            <person name="Hallab A."/>
            <person name="Hartog M."/>
            <person name="Hua A."/>
            <person name="Humphray S.J."/>
            <person name="Jeong D.H."/>
            <person name="Jing Y."/>
            <person name="Jocker A."/>
            <person name="Kenton S.M."/>
            <person name="Kim D.J."/>
            <person name="Klee K."/>
            <person name="Lai H."/>
            <person name="Lang C."/>
            <person name="Lin S."/>
            <person name="Macmil S.L."/>
            <person name="Magdelenat G."/>
            <person name="Matthews L."/>
            <person name="McCorrison J."/>
            <person name="Monaghan E.L."/>
            <person name="Mun J.H."/>
            <person name="Najar F.Z."/>
            <person name="Nicholson C."/>
            <person name="Noirot C."/>
            <person name="O'Bleness M."/>
            <person name="Paule C.R."/>
            <person name="Poulain J."/>
            <person name="Prion F."/>
            <person name="Qin B."/>
            <person name="Qu C."/>
            <person name="Retzel E.F."/>
            <person name="Riddle C."/>
            <person name="Sallet E."/>
            <person name="Samain S."/>
            <person name="Samson N."/>
            <person name="Sanders I."/>
            <person name="Saurat O."/>
            <person name="Scarpelli C."/>
            <person name="Schiex T."/>
            <person name="Segurens B."/>
            <person name="Severin A.J."/>
            <person name="Sherrier D.J."/>
            <person name="Shi R."/>
            <person name="Sims S."/>
            <person name="Singer S.R."/>
            <person name="Sinharoy S."/>
            <person name="Sterck L."/>
            <person name="Viollet A."/>
            <person name="Wang B.B."/>
            <person name="Wang K."/>
            <person name="Wang M."/>
            <person name="Wang X."/>
            <person name="Warfsmann J."/>
            <person name="Weissenbach J."/>
            <person name="White D.D."/>
            <person name="White J.D."/>
            <person name="Wiley G.B."/>
            <person name="Wincker P."/>
            <person name="Xing Y."/>
            <person name="Yang L."/>
            <person name="Yao Z."/>
            <person name="Ying F."/>
            <person name="Zhai J."/>
            <person name="Zhou L."/>
            <person name="Zuber A."/>
            <person name="Denarie J."/>
            <person name="Dixon R.A."/>
            <person name="May G.D."/>
            <person name="Schwartz D.C."/>
            <person name="Rogers J."/>
            <person name="Quetier F."/>
            <person name="Town C.D."/>
            <person name="Roe B.A."/>
        </authorList>
    </citation>
    <scope>NUCLEOTIDE SEQUENCE [LARGE SCALE GENOMIC DNA]</scope>
    <source>
        <strain evidence="2">A17</strain>
        <strain evidence="3 4">cv. Jemalong A17</strain>
    </source>
</reference>
<reference evidence="3" key="3">
    <citation type="submission" date="2015-04" db="UniProtKB">
        <authorList>
            <consortium name="EnsemblPlants"/>
        </authorList>
    </citation>
    <scope>IDENTIFICATION</scope>
    <source>
        <strain evidence="3">cv. Jemalong A17</strain>
    </source>
</reference>
<dbReference type="STRING" id="3880.G7ICY4"/>
<keyword evidence="2" id="KW-0067">ATP-binding</keyword>
<dbReference type="InterPro" id="IPR049163">
    <property type="entry name" value="Pif1-like_2B_dom"/>
</dbReference>
<dbReference type="Gene3D" id="3.40.50.300">
    <property type="entry name" value="P-loop containing nucleotide triphosphate hydrolases"/>
    <property type="match status" value="1"/>
</dbReference>
<keyword evidence="4" id="KW-1185">Reference proteome</keyword>
<dbReference type="PaxDb" id="3880-AES62358"/>
<dbReference type="HOGENOM" id="CLU_001324_4_1_1"/>
<dbReference type="Proteomes" id="UP000002051">
    <property type="component" value="Unassembled WGS sequence"/>
</dbReference>
<dbReference type="EnsemblPlants" id="AES62358">
    <property type="protein sequence ID" value="AES62358"/>
    <property type="gene ID" value="MTR_1g098810"/>
</dbReference>
<dbReference type="PANTHER" id="PTHR23274">
    <property type="entry name" value="DNA HELICASE-RELATED"/>
    <property type="match status" value="1"/>
</dbReference>
<feature type="domain" description="DNA helicase Pif1-like 2B" evidence="1">
    <location>
        <begin position="5"/>
        <end position="46"/>
    </location>
</feature>
<reference evidence="2 4" key="2">
    <citation type="journal article" date="2014" name="BMC Genomics">
        <title>An improved genome release (version Mt4.0) for the model legume Medicago truncatula.</title>
        <authorList>
            <person name="Tang H."/>
            <person name="Krishnakumar V."/>
            <person name="Bidwell S."/>
            <person name="Rosen B."/>
            <person name="Chan A."/>
            <person name="Zhou S."/>
            <person name="Gentzbittel L."/>
            <person name="Childs K.L."/>
            <person name="Yandell M."/>
            <person name="Gundlach H."/>
            <person name="Mayer K.F."/>
            <person name="Schwartz D.C."/>
            <person name="Town C.D."/>
        </authorList>
    </citation>
    <scope>GENOME REANNOTATION</scope>
    <source>
        <strain evidence="3 4">cv. Jemalong A17</strain>
    </source>
</reference>
<keyword evidence="2" id="KW-0378">Hydrolase</keyword>
<evidence type="ECO:0000259" key="1">
    <source>
        <dbReference type="Pfam" id="PF21530"/>
    </source>
</evidence>
<protein>
    <submittedName>
        <fullName evidence="2">PIF1-like helicase</fullName>
    </submittedName>
</protein>
<dbReference type="EMBL" id="CM001217">
    <property type="protein sequence ID" value="AES62358.1"/>
    <property type="molecule type" value="Genomic_DNA"/>
</dbReference>
<dbReference type="eggNOG" id="KOG0987">
    <property type="taxonomic scope" value="Eukaryota"/>
</dbReference>
<dbReference type="GO" id="GO:0004386">
    <property type="term" value="F:helicase activity"/>
    <property type="evidence" value="ECO:0007669"/>
    <property type="project" value="UniProtKB-KW"/>
</dbReference>